<evidence type="ECO:0000256" key="2">
    <source>
        <dbReference type="ARBA" id="ARBA00008520"/>
    </source>
</evidence>
<dbReference type="Gene3D" id="3.40.190.10">
    <property type="entry name" value="Periplasmic binding protein-like II"/>
    <property type="match status" value="2"/>
</dbReference>
<evidence type="ECO:0000313" key="4">
    <source>
        <dbReference type="Proteomes" id="UP000823615"/>
    </source>
</evidence>
<dbReference type="InterPro" id="IPR006059">
    <property type="entry name" value="SBP"/>
</dbReference>
<dbReference type="InterPro" id="IPR050490">
    <property type="entry name" value="Bact_solute-bd_prot1"/>
</dbReference>
<dbReference type="PANTHER" id="PTHR43649:SF11">
    <property type="entry name" value="ABC TRANSPORTER SUBSTRATE-BINDING PROTEIN YESO-RELATED"/>
    <property type="match status" value="1"/>
</dbReference>
<comment type="similarity">
    <text evidence="2">Belongs to the bacterial solute-binding protein 1 family.</text>
</comment>
<comment type="caution">
    <text evidence="3">The sequence shown here is derived from an EMBL/GenBank/DDBJ whole genome shotgun (WGS) entry which is preliminary data.</text>
</comment>
<evidence type="ECO:0000256" key="1">
    <source>
        <dbReference type="ARBA" id="ARBA00004418"/>
    </source>
</evidence>
<dbReference type="EMBL" id="JADIMT010000085">
    <property type="protein sequence ID" value="MBO8436759.1"/>
    <property type="molecule type" value="Genomic_DNA"/>
</dbReference>
<protein>
    <submittedName>
        <fullName evidence="3">Extracellular solute-binding protein</fullName>
    </submittedName>
</protein>
<proteinExistence type="inferred from homology"/>
<dbReference type="Pfam" id="PF01547">
    <property type="entry name" value="SBP_bac_1"/>
    <property type="match status" value="1"/>
</dbReference>
<dbReference type="AlphaFoldDB" id="A0A9D9H5M9"/>
<dbReference type="SUPFAM" id="SSF53850">
    <property type="entry name" value="Periplasmic binding protein-like II"/>
    <property type="match status" value="1"/>
</dbReference>
<organism evidence="3 4">
    <name type="scientific">Candidatus Ornithospirochaeta stercoripullorum</name>
    <dbReference type="NCBI Taxonomy" id="2840899"/>
    <lineage>
        <taxon>Bacteria</taxon>
        <taxon>Pseudomonadati</taxon>
        <taxon>Spirochaetota</taxon>
        <taxon>Spirochaetia</taxon>
        <taxon>Spirochaetales</taxon>
        <taxon>Spirochaetaceae</taxon>
        <taxon>Spirochaetaceae incertae sedis</taxon>
        <taxon>Candidatus Ornithospirochaeta</taxon>
    </lineage>
</organism>
<gene>
    <name evidence="3" type="ORF">IAA97_07270</name>
</gene>
<dbReference type="Proteomes" id="UP000823615">
    <property type="component" value="Unassembled WGS sequence"/>
</dbReference>
<sequence length="413" mass="46560">MRKASLIAILVCLPFVLSAESEIRFSFWGNEMRFKAMERAVLLYEERNPDVDIILDEHSYSDCQQAFRIRTKEGTLSDISAYDYKWTSWIEDEALSDLRDFPSLDISSLDESLLEKYSMKNSKIIGIPLGMNGLGLVYNEDFIERFSLSDPSFWTWDDIIENGSKVHEEDHSSYLFFVPDSQWHYIFRTFILQMSGHHIINEDGSPGCTVEDLEAALQFVLILIETGTIPDFGIGTLYENWLPQRNEMWINGKWGMTVASSSTVPDIASLSPFPVGTAPYPVEKDAIDSGVYAAPTMLLSISENSEHKVEAADFIGYLVHDTIAAAMLSDSCGLPVDKHNAKSVSADSLVYPMVISALENSAAVTIPYEMEDELQVVISEYVHMVGFRILTPDEAAKRMMDRIELISESFQNK</sequence>
<dbReference type="GO" id="GO:0042597">
    <property type="term" value="C:periplasmic space"/>
    <property type="evidence" value="ECO:0007669"/>
    <property type="project" value="UniProtKB-SubCell"/>
</dbReference>
<name>A0A9D9H5M9_9SPIO</name>
<reference evidence="3" key="1">
    <citation type="submission" date="2020-10" db="EMBL/GenBank/DDBJ databases">
        <authorList>
            <person name="Gilroy R."/>
        </authorList>
    </citation>
    <scope>NUCLEOTIDE SEQUENCE</scope>
    <source>
        <strain evidence="3">7293</strain>
    </source>
</reference>
<reference evidence="3" key="2">
    <citation type="journal article" date="2021" name="PeerJ">
        <title>Extensive microbial diversity within the chicken gut microbiome revealed by metagenomics and culture.</title>
        <authorList>
            <person name="Gilroy R."/>
            <person name="Ravi A."/>
            <person name="Getino M."/>
            <person name="Pursley I."/>
            <person name="Horton D.L."/>
            <person name="Alikhan N.F."/>
            <person name="Baker D."/>
            <person name="Gharbi K."/>
            <person name="Hall N."/>
            <person name="Watson M."/>
            <person name="Adriaenssens E.M."/>
            <person name="Foster-Nyarko E."/>
            <person name="Jarju S."/>
            <person name="Secka A."/>
            <person name="Antonio M."/>
            <person name="Oren A."/>
            <person name="Chaudhuri R.R."/>
            <person name="La Ragione R."/>
            <person name="Hildebrand F."/>
            <person name="Pallen M.J."/>
        </authorList>
    </citation>
    <scope>NUCLEOTIDE SEQUENCE</scope>
    <source>
        <strain evidence="3">7293</strain>
    </source>
</reference>
<evidence type="ECO:0000313" key="3">
    <source>
        <dbReference type="EMBL" id="MBO8436759.1"/>
    </source>
</evidence>
<dbReference type="PANTHER" id="PTHR43649">
    <property type="entry name" value="ARABINOSE-BINDING PROTEIN-RELATED"/>
    <property type="match status" value="1"/>
</dbReference>
<accession>A0A9D9H5M9</accession>
<comment type="subcellular location">
    <subcellularLocation>
        <location evidence="1">Periplasm</location>
    </subcellularLocation>
</comment>